<dbReference type="Pfam" id="PF12138">
    <property type="entry name" value="Spherulin4"/>
    <property type="match status" value="1"/>
</dbReference>
<organism evidence="1 2">
    <name type="scientific">Glonium stellatum</name>
    <dbReference type="NCBI Taxonomy" id="574774"/>
    <lineage>
        <taxon>Eukaryota</taxon>
        <taxon>Fungi</taxon>
        <taxon>Dikarya</taxon>
        <taxon>Ascomycota</taxon>
        <taxon>Pezizomycotina</taxon>
        <taxon>Dothideomycetes</taxon>
        <taxon>Pleosporomycetidae</taxon>
        <taxon>Gloniales</taxon>
        <taxon>Gloniaceae</taxon>
        <taxon>Glonium</taxon>
    </lineage>
</organism>
<evidence type="ECO:0000313" key="1">
    <source>
        <dbReference type="EMBL" id="OCL10268.1"/>
    </source>
</evidence>
<proteinExistence type="predicted"/>
<dbReference type="OrthoDB" id="5342184at2759"/>
<sequence length="254" mass="27233">MSFDASILLPLYIYPSAGAWDPLYQAASGYPNLDFTVIVNPNSGPGDSALPDANYTQGIATLSSYNNVRTIGYVATSWAQKDVNTVLQEIATYAAWSDQNSSLALGGIFFDETPAQYDPDSAQYLQTISDAVRSASGLADGYVVHNPGSVPDARYLANPLYITMADATVVFEDTYESWTVREPSLAVSSLPYDHNKLACLLHSVPEMTQSGLSSLLTQVVGVGEHVYLTGTVNYTSFGGEFQTVVGILNGLVND</sequence>
<dbReference type="PANTHER" id="PTHR35040">
    <property type="match status" value="1"/>
</dbReference>
<keyword evidence="2" id="KW-1185">Reference proteome</keyword>
<reference evidence="1 2" key="1">
    <citation type="journal article" date="2016" name="Nat. Commun.">
        <title>Ectomycorrhizal ecology is imprinted in the genome of the dominant symbiotic fungus Cenococcum geophilum.</title>
        <authorList>
            <consortium name="DOE Joint Genome Institute"/>
            <person name="Peter M."/>
            <person name="Kohler A."/>
            <person name="Ohm R.A."/>
            <person name="Kuo A."/>
            <person name="Krutzmann J."/>
            <person name="Morin E."/>
            <person name="Arend M."/>
            <person name="Barry K.W."/>
            <person name="Binder M."/>
            <person name="Choi C."/>
            <person name="Clum A."/>
            <person name="Copeland A."/>
            <person name="Grisel N."/>
            <person name="Haridas S."/>
            <person name="Kipfer T."/>
            <person name="LaButti K."/>
            <person name="Lindquist E."/>
            <person name="Lipzen A."/>
            <person name="Maire R."/>
            <person name="Meier B."/>
            <person name="Mihaltcheva S."/>
            <person name="Molinier V."/>
            <person name="Murat C."/>
            <person name="Poggeler S."/>
            <person name="Quandt C.A."/>
            <person name="Sperisen C."/>
            <person name="Tritt A."/>
            <person name="Tisserant E."/>
            <person name="Crous P.W."/>
            <person name="Henrissat B."/>
            <person name="Nehls U."/>
            <person name="Egli S."/>
            <person name="Spatafora J.W."/>
            <person name="Grigoriev I.V."/>
            <person name="Martin F.M."/>
        </authorList>
    </citation>
    <scope>NUCLEOTIDE SEQUENCE [LARGE SCALE GENOMIC DNA]</scope>
    <source>
        <strain evidence="1 2">CBS 207.34</strain>
    </source>
</reference>
<dbReference type="InterPro" id="IPR021986">
    <property type="entry name" value="Spherulin4"/>
</dbReference>
<protein>
    <submittedName>
        <fullName evidence="1">Uncharacterized protein</fullName>
    </submittedName>
</protein>
<accession>A0A8E2F4Q8</accession>
<gene>
    <name evidence="1" type="ORF">AOQ84DRAFT_1345</name>
</gene>
<dbReference type="Proteomes" id="UP000250140">
    <property type="component" value="Unassembled WGS sequence"/>
</dbReference>
<evidence type="ECO:0000313" key="2">
    <source>
        <dbReference type="Proteomes" id="UP000250140"/>
    </source>
</evidence>
<dbReference type="EMBL" id="KV749278">
    <property type="protein sequence ID" value="OCL10268.1"/>
    <property type="molecule type" value="Genomic_DNA"/>
</dbReference>
<name>A0A8E2F4Q8_9PEZI</name>
<dbReference type="AlphaFoldDB" id="A0A8E2F4Q8"/>
<dbReference type="PANTHER" id="PTHR35040:SF7">
    <property type="entry name" value="FIBRONECTIN TYPE-III DOMAIN-CONTAINING PROTEIN-RELATED"/>
    <property type="match status" value="1"/>
</dbReference>